<keyword evidence="1" id="KW-0663">Pyridoxal phosphate</keyword>
<dbReference type="Gene3D" id="2.40.37.10">
    <property type="entry name" value="Lyase, Ornithine Decarboxylase, Chain A, domain 1"/>
    <property type="match status" value="3"/>
</dbReference>
<feature type="domain" description="Orn/DAP/Arg decarboxylase 2 N-terminal" evidence="4">
    <location>
        <begin position="71"/>
        <end position="169"/>
    </location>
</feature>
<dbReference type="InterPro" id="IPR000183">
    <property type="entry name" value="Orn/DAP/Arg_de-COase"/>
</dbReference>
<dbReference type="PANTHER" id="PTHR11482:SF57">
    <property type="entry name" value="GENE MODEL 853, (NCBI)"/>
    <property type="match status" value="1"/>
</dbReference>
<protein>
    <recommendedName>
        <fullName evidence="7">Orn/DAP/Arg decarboxylase 2 N-terminal domain-containing protein</fullName>
    </recommendedName>
</protein>
<name>A0A4U1EZ95_MONMO</name>
<dbReference type="GO" id="GO:0003824">
    <property type="term" value="F:catalytic activity"/>
    <property type="evidence" value="ECO:0007669"/>
    <property type="project" value="InterPro"/>
</dbReference>
<evidence type="ECO:0000256" key="2">
    <source>
        <dbReference type="RuleBase" id="RU003737"/>
    </source>
</evidence>
<dbReference type="EMBL" id="RWIC01000564">
    <property type="protein sequence ID" value="TKC42231.1"/>
    <property type="molecule type" value="Genomic_DNA"/>
</dbReference>
<evidence type="ECO:0000259" key="4">
    <source>
        <dbReference type="Pfam" id="PF02784"/>
    </source>
</evidence>
<sequence>MLELRLAKGLVGVSGMSTPVGNPKESEESPGSMWPKDLINLEAGETAWQVLKIRELSDLDRQDPFMVVDLGMLARRHQVFRQALPRVSPFYVVKCNSSPWVLHDLATLGTGFDCASQVELEQGLGLGVAPSRIIYANPCKPYAACHGVRFLTFNSEGELIKVAQHHPGASTKFGASLEVCEHMLKSARDLGLAVVGTRAQDARHPIASRRPSPTAGACLRWAAGSGMTWVSWTSEGASLERRALTLKFEEGRGVEVIAEPGRFYAASVCMIAVNVIARKAVLEPGGETEPRMPIVVKDLCPKLPLFSCTLYSPGCNAFDKLLLKEVQLPKLDVGDWLVFPSMGAYMSAMSSAFSGFPLPSHLLRHGT</sequence>
<accession>A0A4U1EZ95</accession>
<organism evidence="5 6">
    <name type="scientific">Monodon monoceros</name>
    <name type="common">Narwhal</name>
    <name type="synonym">Ceratodon monodon</name>
    <dbReference type="NCBI Taxonomy" id="40151"/>
    <lineage>
        <taxon>Eukaryota</taxon>
        <taxon>Metazoa</taxon>
        <taxon>Chordata</taxon>
        <taxon>Craniata</taxon>
        <taxon>Vertebrata</taxon>
        <taxon>Euteleostomi</taxon>
        <taxon>Mammalia</taxon>
        <taxon>Eutheria</taxon>
        <taxon>Laurasiatheria</taxon>
        <taxon>Artiodactyla</taxon>
        <taxon>Whippomorpha</taxon>
        <taxon>Cetacea</taxon>
        <taxon>Odontoceti</taxon>
        <taxon>Monodontidae</taxon>
        <taxon>Monodon</taxon>
    </lineage>
</organism>
<dbReference type="Gene3D" id="3.20.20.10">
    <property type="entry name" value="Alanine racemase"/>
    <property type="match status" value="1"/>
</dbReference>
<dbReference type="SUPFAM" id="SSF51419">
    <property type="entry name" value="PLP-binding barrel"/>
    <property type="match status" value="1"/>
</dbReference>
<comment type="caution">
    <text evidence="5">The sequence shown here is derived from an EMBL/GenBank/DDBJ whole genome shotgun (WGS) entry which is preliminary data.</text>
</comment>
<dbReference type="GO" id="GO:0005737">
    <property type="term" value="C:cytoplasm"/>
    <property type="evidence" value="ECO:0007669"/>
    <property type="project" value="TreeGrafter"/>
</dbReference>
<dbReference type="SUPFAM" id="SSF50621">
    <property type="entry name" value="Alanine racemase C-terminal domain-like"/>
    <property type="match status" value="1"/>
</dbReference>
<dbReference type="GO" id="GO:0033387">
    <property type="term" value="P:putrescine biosynthetic process from arginine, via ornithine"/>
    <property type="evidence" value="ECO:0007669"/>
    <property type="project" value="TreeGrafter"/>
</dbReference>
<comment type="similarity">
    <text evidence="2">Belongs to the Orn/Lys/Arg decarboxylase class-II family.</text>
</comment>
<dbReference type="Pfam" id="PF02784">
    <property type="entry name" value="Orn_Arg_deC_N"/>
    <property type="match status" value="1"/>
</dbReference>
<dbReference type="InterPro" id="IPR022644">
    <property type="entry name" value="De-COase2_N"/>
</dbReference>
<feature type="modified residue" description="N6-(pyridoxal phosphate)lysine" evidence="1">
    <location>
        <position position="94"/>
    </location>
</feature>
<feature type="active site" description="Proton donor" evidence="1">
    <location>
        <position position="315"/>
    </location>
</feature>
<dbReference type="InterPro" id="IPR009006">
    <property type="entry name" value="Ala_racemase/Decarboxylase_C"/>
</dbReference>
<dbReference type="PRINTS" id="PR01182">
    <property type="entry name" value="ORNDCRBXLASE"/>
</dbReference>
<evidence type="ECO:0000256" key="1">
    <source>
        <dbReference type="PIRSR" id="PIRSR600183-50"/>
    </source>
</evidence>
<evidence type="ECO:0008006" key="7">
    <source>
        <dbReference type="Google" id="ProtNLM"/>
    </source>
</evidence>
<gene>
    <name evidence="5" type="ORF">EI555_013412</name>
</gene>
<dbReference type="InterPro" id="IPR022643">
    <property type="entry name" value="De-COase2_C"/>
</dbReference>
<dbReference type="InterPro" id="IPR029066">
    <property type="entry name" value="PLP-binding_barrel"/>
</dbReference>
<evidence type="ECO:0000259" key="3">
    <source>
        <dbReference type="Pfam" id="PF00278"/>
    </source>
</evidence>
<feature type="domain" description="Orn/DAP/Arg decarboxylase 2 C-terminal" evidence="3">
    <location>
        <begin position="304"/>
        <end position="343"/>
    </location>
</feature>
<evidence type="ECO:0000313" key="5">
    <source>
        <dbReference type="EMBL" id="TKC42231.1"/>
    </source>
</evidence>
<dbReference type="PANTHER" id="PTHR11482">
    <property type="entry name" value="ARGININE/DIAMINOPIMELATE/ORNITHINE DECARBOXYLASE"/>
    <property type="match status" value="1"/>
</dbReference>
<reference evidence="6" key="1">
    <citation type="journal article" date="2019" name="IScience">
        <title>Narwhal Genome Reveals Long-Term Low Genetic Diversity despite Current Large Abundance Size.</title>
        <authorList>
            <person name="Westbury M.V."/>
            <person name="Petersen B."/>
            <person name="Garde E."/>
            <person name="Heide-Jorgensen M.P."/>
            <person name="Lorenzen E.D."/>
        </authorList>
    </citation>
    <scope>NUCLEOTIDE SEQUENCE [LARGE SCALE GENOMIC DNA]</scope>
</reference>
<comment type="cofactor">
    <cofactor evidence="1">
        <name>pyridoxal 5'-phosphate</name>
        <dbReference type="ChEBI" id="CHEBI:597326"/>
    </cofactor>
</comment>
<evidence type="ECO:0000313" key="6">
    <source>
        <dbReference type="Proteomes" id="UP000308365"/>
    </source>
</evidence>
<proteinExistence type="inferred from homology"/>
<dbReference type="Proteomes" id="UP000308365">
    <property type="component" value="Unassembled WGS sequence"/>
</dbReference>
<dbReference type="InterPro" id="IPR002433">
    <property type="entry name" value="Orn_de-COase"/>
</dbReference>
<dbReference type="AlphaFoldDB" id="A0A4U1EZ95"/>
<dbReference type="Pfam" id="PF00278">
    <property type="entry name" value="Orn_DAP_Arg_deC"/>
    <property type="match status" value="1"/>
</dbReference>
<dbReference type="PRINTS" id="PR01179">
    <property type="entry name" value="ODADCRBXLASE"/>
</dbReference>